<evidence type="ECO:0000256" key="3">
    <source>
        <dbReference type="ARBA" id="ARBA00022771"/>
    </source>
</evidence>
<dbReference type="SMART" id="SM00105">
    <property type="entry name" value="ArfGap"/>
    <property type="match status" value="1"/>
</dbReference>
<evidence type="ECO:0000259" key="7">
    <source>
        <dbReference type="PROSITE" id="PS50115"/>
    </source>
</evidence>
<evidence type="ECO:0000256" key="2">
    <source>
        <dbReference type="ARBA" id="ARBA00022723"/>
    </source>
</evidence>
<dbReference type="InterPro" id="IPR036770">
    <property type="entry name" value="Ankyrin_rpt-contain_sf"/>
</dbReference>
<dbReference type="Pfam" id="PF00169">
    <property type="entry name" value="PH"/>
    <property type="match status" value="1"/>
</dbReference>
<dbReference type="PANTHER" id="PTHR23180">
    <property type="entry name" value="CENTAURIN/ARF"/>
    <property type="match status" value="1"/>
</dbReference>
<dbReference type="OrthoDB" id="10266696at2759"/>
<dbReference type="PROSITE" id="PS50003">
    <property type="entry name" value="PH_DOMAIN"/>
    <property type="match status" value="1"/>
</dbReference>
<keyword evidence="2" id="KW-0479">Metal-binding</keyword>
<proteinExistence type="predicted"/>
<dbReference type="SUPFAM" id="SSF57863">
    <property type="entry name" value="ArfGap/RecO-like zinc finger"/>
    <property type="match status" value="1"/>
</dbReference>
<dbReference type="Gene3D" id="1.10.220.150">
    <property type="entry name" value="Arf GTPase activating protein"/>
    <property type="match status" value="1"/>
</dbReference>
<dbReference type="InterPro" id="IPR038508">
    <property type="entry name" value="ArfGAP_dom_sf"/>
</dbReference>
<name>A0A1Y2EPU2_9FUNG</name>
<dbReference type="GO" id="GO:0005096">
    <property type="term" value="F:GTPase activator activity"/>
    <property type="evidence" value="ECO:0007669"/>
    <property type="project" value="UniProtKB-KW"/>
</dbReference>
<dbReference type="InterPro" id="IPR037278">
    <property type="entry name" value="ARFGAP/RecO"/>
</dbReference>
<evidence type="ECO:0000313" key="8">
    <source>
        <dbReference type="EMBL" id="ORY73548.1"/>
    </source>
</evidence>
<dbReference type="Pfam" id="PF01412">
    <property type="entry name" value="ArfGap"/>
    <property type="match status" value="1"/>
</dbReference>
<evidence type="ECO:0000256" key="1">
    <source>
        <dbReference type="ARBA" id="ARBA00022468"/>
    </source>
</evidence>
<accession>A0A1Y2EPU2</accession>
<dbReference type="Proteomes" id="UP000193920">
    <property type="component" value="Unassembled WGS sequence"/>
</dbReference>
<evidence type="ECO:0000256" key="4">
    <source>
        <dbReference type="ARBA" id="ARBA00022833"/>
    </source>
</evidence>
<dbReference type="Gene3D" id="1.25.40.20">
    <property type="entry name" value="Ankyrin repeat-containing domain"/>
    <property type="match status" value="1"/>
</dbReference>
<dbReference type="SUPFAM" id="SSF48403">
    <property type="entry name" value="Ankyrin repeat"/>
    <property type="match status" value="1"/>
</dbReference>
<dbReference type="Gene3D" id="2.30.29.30">
    <property type="entry name" value="Pleckstrin-homology domain (PH domain)/Phosphotyrosine-binding domain (PTB)"/>
    <property type="match status" value="1"/>
</dbReference>
<dbReference type="GO" id="GO:0008270">
    <property type="term" value="F:zinc ion binding"/>
    <property type="evidence" value="ECO:0007669"/>
    <property type="project" value="UniProtKB-KW"/>
</dbReference>
<evidence type="ECO:0000259" key="6">
    <source>
        <dbReference type="PROSITE" id="PS50003"/>
    </source>
</evidence>
<gene>
    <name evidence="8" type="ORF">LY90DRAFT_666634</name>
</gene>
<keyword evidence="1" id="KW-0343">GTPase activation</keyword>
<keyword evidence="4" id="KW-0862">Zinc</keyword>
<reference evidence="8 9" key="1">
    <citation type="submission" date="2016-08" db="EMBL/GenBank/DDBJ databases">
        <title>A Parts List for Fungal Cellulosomes Revealed by Comparative Genomics.</title>
        <authorList>
            <consortium name="DOE Joint Genome Institute"/>
            <person name="Haitjema C.H."/>
            <person name="Gilmore S.P."/>
            <person name="Henske J.K."/>
            <person name="Solomon K.V."/>
            <person name="De Groot R."/>
            <person name="Kuo A."/>
            <person name="Mondo S.J."/>
            <person name="Salamov A.A."/>
            <person name="Labutti K."/>
            <person name="Zhao Z."/>
            <person name="Chiniquy J."/>
            <person name="Barry K."/>
            <person name="Brewer H.M."/>
            <person name="Purvine S.O."/>
            <person name="Wright A.T."/>
            <person name="Boxma B."/>
            <person name="Van Alen T."/>
            <person name="Hackstein J.H."/>
            <person name="Baker S.E."/>
            <person name="Grigoriev I.V."/>
            <person name="O'Malley M.A."/>
        </authorList>
    </citation>
    <scope>NUCLEOTIDE SEQUENCE [LARGE SCALE GENOMIC DNA]</scope>
    <source>
        <strain evidence="8 9">G1</strain>
    </source>
</reference>
<comment type="caution">
    <text evidence="8">The sequence shown here is derived from an EMBL/GenBank/DDBJ whole genome shotgun (WGS) entry which is preliminary data.</text>
</comment>
<dbReference type="FunFam" id="1.10.220.150:FF:000009">
    <property type="entry name" value="stromal membrane-associated protein 1 isoform X1"/>
    <property type="match status" value="1"/>
</dbReference>
<keyword evidence="3 5" id="KW-0863">Zinc-finger</keyword>
<organism evidence="8 9">
    <name type="scientific">Neocallimastix californiae</name>
    <dbReference type="NCBI Taxonomy" id="1754190"/>
    <lineage>
        <taxon>Eukaryota</taxon>
        <taxon>Fungi</taxon>
        <taxon>Fungi incertae sedis</taxon>
        <taxon>Chytridiomycota</taxon>
        <taxon>Chytridiomycota incertae sedis</taxon>
        <taxon>Neocallimastigomycetes</taxon>
        <taxon>Neocallimastigales</taxon>
        <taxon>Neocallimastigaceae</taxon>
        <taxon>Neocallimastix</taxon>
    </lineage>
</organism>
<dbReference type="AlphaFoldDB" id="A0A1Y2EPU2"/>
<dbReference type="PROSITE" id="PS50115">
    <property type="entry name" value="ARFGAP"/>
    <property type="match status" value="1"/>
</dbReference>
<dbReference type="STRING" id="1754190.A0A1Y2EPU2"/>
<feature type="domain" description="PH" evidence="6">
    <location>
        <begin position="1"/>
        <end position="80"/>
    </location>
</feature>
<sequence length="530" mass="61337">MIWCVIKNGHFYEYNNWMTQNSSVSNILNIQFCTVREARNIEKRRFCFELVGPQINKKIYQATNEKELNRWINTIQNSIEGQLKNNVLNNSSNTDNSANAQLLEMLYKNSSNKNCADCGAKNPEWCSINLGCILCIDCSGIHRSLGTHITKIRSLTLDTVSWTKQMQCMINILGNQISNSIWEATLESSGDVKPTPTDPREKKEAFIRKKYIDKAYIDISEFPKNPSEQNKYICNELYNAIISLNQIKIIQCIALGANNKCLSDENYESKILSALYRICNYPPPINLEYCSSGSNNNENDMTHSNKDSIIFNDLPFIPENYKRTSSLFYKENSNDEKQIDLVPKYNHSHNPSNCSYNSYKSYCSTLHNSIFENHENSKIENDSFSQKMNNEFLFQDPRINQFLVTPILELIFQNFNIINIVDDIELDKKIHHSILFTEYMQPDSTVVYPKRTLLHYAALMVDPERVSYFIQKGSDPLIKDKYGLNSLDILIKAKEAWKTLHCQYLPSDNDYNLCEELLNNAIEKTKRNNN</sequence>
<dbReference type="EMBL" id="MCOG01000033">
    <property type="protein sequence ID" value="ORY73548.1"/>
    <property type="molecule type" value="Genomic_DNA"/>
</dbReference>
<dbReference type="InterPro" id="IPR045258">
    <property type="entry name" value="ACAP1/2/3-like"/>
</dbReference>
<evidence type="ECO:0000313" key="9">
    <source>
        <dbReference type="Proteomes" id="UP000193920"/>
    </source>
</evidence>
<dbReference type="PRINTS" id="PR00405">
    <property type="entry name" value="REVINTRACTNG"/>
</dbReference>
<dbReference type="InterPro" id="IPR011993">
    <property type="entry name" value="PH-like_dom_sf"/>
</dbReference>
<dbReference type="SUPFAM" id="SSF50729">
    <property type="entry name" value="PH domain-like"/>
    <property type="match status" value="1"/>
</dbReference>
<dbReference type="InterPro" id="IPR001164">
    <property type="entry name" value="ArfGAP_dom"/>
</dbReference>
<dbReference type="PANTHER" id="PTHR23180:SF160">
    <property type="entry name" value="ADP-RIBOSYLATION FACTOR GTPASE-ACTIVATING PROTEIN EFFECTOR PROTEIN 1"/>
    <property type="match status" value="1"/>
</dbReference>
<feature type="domain" description="Arf-GAP" evidence="7">
    <location>
        <begin position="100"/>
        <end position="229"/>
    </location>
</feature>
<keyword evidence="9" id="KW-1185">Reference proteome</keyword>
<evidence type="ECO:0000256" key="5">
    <source>
        <dbReference type="PROSITE-ProRule" id="PRU00288"/>
    </source>
</evidence>
<dbReference type="InterPro" id="IPR001849">
    <property type="entry name" value="PH_domain"/>
</dbReference>
<dbReference type="CDD" id="cd08204">
    <property type="entry name" value="ArfGap"/>
    <property type="match status" value="1"/>
</dbReference>
<protein>
    <submittedName>
        <fullName evidence="8">ArfGap-domain-containing protein</fullName>
    </submittedName>
</protein>